<name>A0A8H3QDQ4_9GLOM</name>
<proteinExistence type="predicted"/>
<comment type="caution">
    <text evidence="2">The sequence shown here is derived from an EMBL/GenBank/DDBJ whole genome shotgun (WGS) entry which is preliminary data.</text>
</comment>
<gene>
    <name evidence="2" type="ORF">RCL2_000338000</name>
</gene>
<dbReference type="Proteomes" id="UP000615446">
    <property type="component" value="Unassembled WGS sequence"/>
</dbReference>
<evidence type="ECO:0000256" key="1">
    <source>
        <dbReference type="SAM" id="MobiDB-lite"/>
    </source>
</evidence>
<protein>
    <submittedName>
        <fullName evidence="2">Uncharacterized protein</fullName>
    </submittedName>
</protein>
<accession>A0A8H3QDQ4</accession>
<feature type="compositionally biased region" description="Low complexity" evidence="1">
    <location>
        <begin position="49"/>
        <end position="61"/>
    </location>
</feature>
<feature type="compositionally biased region" description="Basic and acidic residues" evidence="1">
    <location>
        <begin position="24"/>
        <end position="46"/>
    </location>
</feature>
<feature type="region of interest" description="Disordered" evidence="1">
    <location>
        <begin position="1"/>
        <end position="78"/>
    </location>
</feature>
<reference evidence="2" key="1">
    <citation type="submission" date="2019-10" db="EMBL/GenBank/DDBJ databases">
        <title>Conservation and host-specific expression of non-tandemly repeated heterogenous ribosome RNA gene in arbuscular mycorrhizal fungi.</title>
        <authorList>
            <person name="Maeda T."/>
            <person name="Kobayashi Y."/>
            <person name="Nakagawa T."/>
            <person name="Ezawa T."/>
            <person name="Yamaguchi K."/>
            <person name="Bino T."/>
            <person name="Nishimoto Y."/>
            <person name="Shigenobu S."/>
            <person name="Kawaguchi M."/>
        </authorList>
    </citation>
    <scope>NUCLEOTIDE SEQUENCE</scope>
    <source>
        <strain evidence="2">HR1</strain>
    </source>
</reference>
<organism evidence="2 3">
    <name type="scientific">Rhizophagus clarus</name>
    <dbReference type="NCBI Taxonomy" id="94130"/>
    <lineage>
        <taxon>Eukaryota</taxon>
        <taxon>Fungi</taxon>
        <taxon>Fungi incertae sedis</taxon>
        <taxon>Mucoromycota</taxon>
        <taxon>Glomeromycotina</taxon>
        <taxon>Glomeromycetes</taxon>
        <taxon>Glomerales</taxon>
        <taxon>Glomeraceae</taxon>
        <taxon>Rhizophagus</taxon>
    </lineage>
</organism>
<dbReference type="EMBL" id="BLAL01000018">
    <property type="protein sequence ID" value="GES75978.1"/>
    <property type="molecule type" value="Genomic_DNA"/>
</dbReference>
<evidence type="ECO:0000313" key="3">
    <source>
        <dbReference type="Proteomes" id="UP000615446"/>
    </source>
</evidence>
<evidence type="ECO:0000313" key="2">
    <source>
        <dbReference type="EMBL" id="GES75978.1"/>
    </source>
</evidence>
<dbReference type="AlphaFoldDB" id="A0A8H3QDQ4"/>
<sequence length="148" mass="16893">MDFNLYATKEKTARSSNYNAPTKVEIRPTERESRHSSMPSQKDRNDPLPSSRSPTNPNSPNFRKKHHSENQDESKKKRGSKILKFDENFFLCLVVSISIHFLPQRLRSSSYLNVDGFVPSKVDELVVLKCFEPPTTVSLVFSSLPSYG</sequence>